<keyword evidence="2" id="KW-1185">Reference proteome</keyword>
<dbReference type="RefSeq" id="XP_037196592.1">
    <property type="nucleotide sequence ID" value="XM_037332438.1"/>
</dbReference>
<name>A0A8H6B1F3_9HELO</name>
<comment type="caution">
    <text evidence="1">The sequence shown here is derived from an EMBL/GenBank/DDBJ whole genome shotgun (WGS) entry which is preliminary data.</text>
</comment>
<evidence type="ECO:0000313" key="1">
    <source>
        <dbReference type="EMBL" id="KAF5877646.1"/>
    </source>
</evidence>
<reference evidence="1 2" key="1">
    <citation type="journal article" date="2020" name="Phytopathology">
        <title>A high-quality genome resource of Botrytis fragariae, a new and rapidly spreading fungal pathogen causing strawberry gray mold in the U.S.A.</title>
        <authorList>
            <person name="Wu Y."/>
            <person name="Saski C.A."/>
            <person name="Schnabel G."/>
            <person name="Xiao S."/>
            <person name="Hu M."/>
        </authorList>
    </citation>
    <scope>NUCLEOTIDE SEQUENCE [LARGE SCALE GENOMIC DNA]</scope>
    <source>
        <strain evidence="1 2">BVB16</strain>
    </source>
</reference>
<protein>
    <submittedName>
        <fullName evidence="1">Uncharacterized protein</fullName>
    </submittedName>
</protein>
<dbReference type="Proteomes" id="UP000531561">
    <property type="component" value="Unassembled WGS sequence"/>
</dbReference>
<dbReference type="GeneID" id="59256130"/>
<accession>A0A8H6B1F3</accession>
<gene>
    <name evidence="1" type="ORF">Bfra_002013</name>
</gene>
<sequence>MRRSTSSNSMYWLAVPMREPGEFHMYVYMIRVITTAKATVSNSQVLSTLLWSQLLKLYFFATSLVPVRTSENISAFPFMKYLRTSRLGYREVSSSSTVSSSLVPYIFTEYTPRKPSNWKKMIMNNELVGHSNV</sequence>
<dbReference type="AlphaFoldDB" id="A0A8H6B1F3"/>
<dbReference type="EMBL" id="JABFCT010000003">
    <property type="protein sequence ID" value="KAF5877646.1"/>
    <property type="molecule type" value="Genomic_DNA"/>
</dbReference>
<organism evidence="1 2">
    <name type="scientific">Botrytis fragariae</name>
    <dbReference type="NCBI Taxonomy" id="1964551"/>
    <lineage>
        <taxon>Eukaryota</taxon>
        <taxon>Fungi</taxon>
        <taxon>Dikarya</taxon>
        <taxon>Ascomycota</taxon>
        <taxon>Pezizomycotina</taxon>
        <taxon>Leotiomycetes</taxon>
        <taxon>Helotiales</taxon>
        <taxon>Sclerotiniaceae</taxon>
        <taxon>Botrytis</taxon>
    </lineage>
</organism>
<evidence type="ECO:0000313" key="2">
    <source>
        <dbReference type="Proteomes" id="UP000531561"/>
    </source>
</evidence>
<proteinExistence type="predicted"/>